<dbReference type="Gene3D" id="1.10.510.10">
    <property type="entry name" value="Transferase(Phosphotransferase) domain 1"/>
    <property type="match status" value="1"/>
</dbReference>
<evidence type="ECO:0000259" key="5">
    <source>
        <dbReference type="PROSITE" id="PS50011"/>
    </source>
</evidence>
<dbReference type="GO" id="GO:0004672">
    <property type="term" value="F:protein kinase activity"/>
    <property type="evidence" value="ECO:0007669"/>
    <property type="project" value="InterPro"/>
</dbReference>
<protein>
    <recommendedName>
        <fullName evidence="1">Casein kinase I</fullName>
    </recommendedName>
</protein>
<evidence type="ECO:0000256" key="4">
    <source>
        <dbReference type="SAM" id="Phobius"/>
    </source>
</evidence>
<dbReference type="Proteomes" id="UP000785679">
    <property type="component" value="Unassembled WGS sequence"/>
</dbReference>
<proteinExistence type="predicted"/>
<sequence length="514" mass="59387">MAASVMEEVKDEQLTARHQQIQKDKEFIQGFSKAPKIIGSAHFRDIHCFLFSNPKHSLKDYITSYCGKKDRLSRQQLCLQLFEAIKELHEQGLLHQNITDSIFRVTEGNKVKLVDFGSGKQYVRPSISGKLSEPQDESTESLKSQAPYSRRDDLLAFCFLLMKLFSYNPLPWSSQAVLDKQLSTNSLKNLKGANSISLKSLLSFYKEVYQLSAEQDPNYASLANKCEQNDINYNPLVEEKNFKAINEVGDQLLREVEKAVLWEYFKEIKDLREAMCAKCILKDQQRLLFVQREAEQYKQAEIRHEEMENKFKKLKETSERYKIQIVMAGEDLPEQGAPDVHAMDFNQLQQFARGNINLLTQLHKKVKDQETITKKQDLQIQFSEVKLQSLTDEIASKEGVLADLKLRLAKFNEQNQAIQDLNPTIAELQQSVRRLQDTKGSLTESNITDQKKLEEQVVQIEQNDERLKEQRNELFSNDQELNQSTFFKVSGYITLILMFVFGIHSLHLMATTPL</sequence>
<feature type="transmembrane region" description="Helical" evidence="4">
    <location>
        <begin position="489"/>
        <end position="510"/>
    </location>
</feature>
<evidence type="ECO:0000313" key="7">
    <source>
        <dbReference type="Proteomes" id="UP000785679"/>
    </source>
</evidence>
<organism evidence="6 7">
    <name type="scientific">Halteria grandinella</name>
    <dbReference type="NCBI Taxonomy" id="5974"/>
    <lineage>
        <taxon>Eukaryota</taxon>
        <taxon>Sar</taxon>
        <taxon>Alveolata</taxon>
        <taxon>Ciliophora</taxon>
        <taxon>Intramacronucleata</taxon>
        <taxon>Spirotrichea</taxon>
        <taxon>Stichotrichia</taxon>
        <taxon>Sporadotrichida</taxon>
        <taxon>Halteriidae</taxon>
        <taxon>Halteria</taxon>
    </lineage>
</organism>
<dbReference type="InterPro" id="IPR000719">
    <property type="entry name" value="Prot_kinase_dom"/>
</dbReference>
<feature type="coiled-coil region" evidence="2">
    <location>
        <begin position="387"/>
        <end position="477"/>
    </location>
</feature>
<dbReference type="PROSITE" id="PS50011">
    <property type="entry name" value="PROTEIN_KINASE_DOM"/>
    <property type="match status" value="1"/>
</dbReference>
<evidence type="ECO:0000256" key="2">
    <source>
        <dbReference type="SAM" id="Coils"/>
    </source>
</evidence>
<dbReference type="InterPro" id="IPR011009">
    <property type="entry name" value="Kinase-like_dom_sf"/>
</dbReference>
<dbReference type="SUPFAM" id="SSF56112">
    <property type="entry name" value="Protein kinase-like (PK-like)"/>
    <property type="match status" value="1"/>
</dbReference>
<feature type="coiled-coil region" evidence="2">
    <location>
        <begin position="290"/>
        <end position="324"/>
    </location>
</feature>
<evidence type="ECO:0000313" key="6">
    <source>
        <dbReference type="EMBL" id="TNV80209.1"/>
    </source>
</evidence>
<name>A0A8J8T2U7_HALGN</name>
<dbReference type="GO" id="GO:0005524">
    <property type="term" value="F:ATP binding"/>
    <property type="evidence" value="ECO:0007669"/>
    <property type="project" value="InterPro"/>
</dbReference>
<feature type="domain" description="Protein kinase" evidence="5">
    <location>
        <begin position="1"/>
        <end position="237"/>
    </location>
</feature>
<feature type="region of interest" description="Disordered" evidence="3">
    <location>
        <begin position="125"/>
        <end position="145"/>
    </location>
</feature>
<gene>
    <name evidence="6" type="ORF">FGO68_gene7766</name>
</gene>
<accession>A0A8J8T2U7</accession>
<dbReference type="InterPro" id="IPR050235">
    <property type="entry name" value="CK1_Ser-Thr_kinase"/>
</dbReference>
<dbReference type="PANTHER" id="PTHR11909">
    <property type="entry name" value="CASEIN KINASE-RELATED"/>
    <property type="match status" value="1"/>
</dbReference>
<keyword evidence="4" id="KW-0812">Transmembrane</keyword>
<evidence type="ECO:0000256" key="1">
    <source>
        <dbReference type="ARBA" id="ARBA00023860"/>
    </source>
</evidence>
<evidence type="ECO:0000256" key="3">
    <source>
        <dbReference type="SAM" id="MobiDB-lite"/>
    </source>
</evidence>
<dbReference type="AlphaFoldDB" id="A0A8J8T2U7"/>
<comment type="caution">
    <text evidence="6">The sequence shown here is derived from an EMBL/GenBank/DDBJ whole genome shotgun (WGS) entry which is preliminary data.</text>
</comment>
<reference evidence="6" key="1">
    <citation type="submission" date="2019-06" db="EMBL/GenBank/DDBJ databases">
        <authorList>
            <person name="Zheng W."/>
        </authorList>
    </citation>
    <scope>NUCLEOTIDE SEQUENCE</scope>
    <source>
        <strain evidence="6">QDHG01</strain>
    </source>
</reference>
<keyword evidence="7" id="KW-1185">Reference proteome</keyword>
<keyword evidence="4" id="KW-0472">Membrane</keyword>
<keyword evidence="4" id="KW-1133">Transmembrane helix</keyword>
<keyword evidence="2" id="KW-0175">Coiled coil</keyword>
<dbReference type="EMBL" id="RRYP01007817">
    <property type="protein sequence ID" value="TNV80209.1"/>
    <property type="molecule type" value="Genomic_DNA"/>
</dbReference>